<feature type="active site" description="Charge relay system" evidence="7 8">
    <location>
        <position position="268"/>
    </location>
</feature>
<evidence type="ECO:0000256" key="8">
    <source>
        <dbReference type="PROSITE-ProRule" id="PRU01240"/>
    </source>
</evidence>
<dbReference type="eggNOG" id="ENOG502QT1T">
    <property type="taxonomic scope" value="Eukaryota"/>
</dbReference>
<feature type="region of interest" description="Disordered" evidence="9">
    <location>
        <begin position="46"/>
        <end position="72"/>
    </location>
</feature>
<dbReference type="InterPro" id="IPR015500">
    <property type="entry name" value="Peptidase_S8_subtilisin-rel"/>
</dbReference>
<dbReference type="AlphaFoldDB" id="A0A1Z5RLE9"/>
<dbReference type="Gene3D" id="3.50.30.30">
    <property type="match status" value="1"/>
</dbReference>
<dbReference type="CDD" id="cd02120">
    <property type="entry name" value="PA_subtilisin_like"/>
    <property type="match status" value="1"/>
</dbReference>
<name>A0A1Z5RLE9_SORBI</name>
<comment type="similarity">
    <text evidence="1 8">Belongs to the peptidase S8 family.</text>
</comment>
<dbReference type="Gene3D" id="2.60.40.2310">
    <property type="match status" value="1"/>
</dbReference>
<feature type="domain" description="Peptidase S8/S53" evidence="10">
    <location>
        <begin position="260"/>
        <end position="733"/>
    </location>
</feature>
<feature type="domain" description="Subtilisin-like protease fibronectin type-III" evidence="13">
    <location>
        <begin position="791"/>
        <end position="887"/>
    </location>
</feature>
<evidence type="ECO:0000313" key="15">
    <source>
        <dbReference type="Proteomes" id="UP000000768"/>
    </source>
</evidence>
<dbReference type="Gramene" id="OQU84580">
    <property type="protein sequence ID" value="OQU84580"/>
    <property type="gene ID" value="SORBI_3004G081900"/>
</dbReference>
<evidence type="ECO:0000256" key="6">
    <source>
        <dbReference type="ARBA" id="ARBA00023180"/>
    </source>
</evidence>
<keyword evidence="2 8" id="KW-0645">Protease</keyword>
<dbReference type="FunFam" id="3.50.30.30:FF:000005">
    <property type="entry name" value="subtilisin-like protease SBT1.5"/>
    <property type="match status" value="1"/>
</dbReference>
<dbReference type="GO" id="GO:0004252">
    <property type="term" value="F:serine-type endopeptidase activity"/>
    <property type="evidence" value="ECO:0000318"/>
    <property type="project" value="GO_Central"/>
</dbReference>
<dbReference type="FunFam" id="3.40.50.200:FF:000006">
    <property type="entry name" value="Subtilisin-like protease SBT1.5"/>
    <property type="match status" value="1"/>
</dbReference>
<evidence type="ECO:0000256" key="5">
    <source>
        <dbReference type="ARBA" id="ARBA00022825"/>
    </source>
</evidence>
<evidence type="ECO:0000259" key="13">
    <source>
        <dbReference type="Pfam" id="PF17766"/>
    </source>
</evidence>
<evidence type="ECO:0000256" key="4">
    <source>
        <dbReference type="ARBA" id="ARBA00022801"/>
    </source>
</evidence>
<dbReference type="Gene3D" id="3.40.50.200">
    <property type="entry name" value="Peptidase S8/S53 domain"/>
    <property type="match status" value="1"/>
</dbReference>
<dbReference type="FunFam" id="3.30.70.80:FF:000002">
    <property type="entry name" value="Subtilisin-like protease SBT5.3"/>
    <property type="match status" value="1"/>
</dbReference>
<keyword evidence="3" id="KW-0732">Signal</keyword>
<keyword evidence="6" id="KW-0325">Glycoprotein</keyword>
<dbReference type="InterPro" id="IPR045051">
    <property type="entry name" value="SBT"/>
</dbReference>
<dbReference type="SUPFAM" id="SSF52025">
    <property type="entry name" value="PA domain"/>
    <property type="match status" value="1"/>
</dbReference>
<dbReference type="FunFam" id="2.60.40.2310:FF:000002">
    <property type="entry name" value="p69E protein-like"/>
    <property type="match status" value="1"/>
</dbReference>
<dbReference type="PROSITE" id="PS51892">
    <property type="entry name" value="SUBTILASE"/>
    <property type="match status" value="1"/>
</dbReference>
<dbReference type="OrthoDB" id="206201at2759"/>
<dbReference type="FunCoup" id="A0A1Z5RLE9">
    <property type="interactions" value="1"/>
</dbReference>
<evidence type="ECO:0000259" key="11">
    <source>
        <dbReference type="Pfam" id="PF02225"/>
    </source>
</evidence>
<dbReference type="InterPro" id="IPR034197">
    <property type="entry name" value="Peptidases_S8_3"/>
</dbReference>
<dbReference type="PRINTS" id="PR00723">
    <property type="entry name" value="SUBTILISIN"/>
</dbReference>
<dbReference type="InterPro" id="IPR041469">
    <property type="entry name" value="Subtilisin-like_FN3"/>
</dbReference>
<evidence type="ECO:0008006" key="16">
    <source>
        <dbReference type="Google" id="ProtNLM"/>
    </source>
</evidence>
<dbReference type="InterPro" id="IPR010259">
    <property type="entry name" value="S8pro/Inhibitor_I9"/>
</dbReference>
<dbReference type="Pfam" id="PF05922">
    <property type="entry name" value="Inhibitor_I9"/>
    <property type="match status" value="1"/>
</dbReference>
<dbReference type="InterPro" id="IPR046450">
    <property type="entry name" value="PA_dom_sf"/>
</dbReference>
<dbReference type="SUPFAM" id="SSF52743">
    <property type="entry name" value="Subtilisin-like"/>
    <property type="match status" value="1"/>
</dbReference>
<dbReference type="Pfam" id="PF00082">
    <property type="entry name" value="Peptidase_S8"/>
    <property type="match status" value="1"/>
</dbReference>
<dbReference type="PANTHER" id="PTHR10795">
    <property type="entry name" value="PROPROTEIN CONVERTASE SUBTILISIN/KEXIN"/>
    <property type="match status" value="1"/>
</dbReference>
<dbReference type="InterPro" id="IPR037045">
    <property type="entry name" value="S8pro/Inhibitor_I9_sf"/>
</dbReference>
<feature type="active site" description="Charge relay system" evidence="7 8">
    <location>
        <position position="338"/>
    </location>
</feature>
<dbReference type="Pfam" id="PF17766">
    <property type="entry name" value="fn3_6"/>
    <property type="match status" value="1"/>
</dbReference>
<dbReference type="OMA" id="AMDYAFG"/>
<evidence type="ECO:0000259" key="12">
    <source>
        <dbReference type="Pfam" id="PF05922"/>
    </source>
</evidence>
<dbReference type="Pfam" id="PF02225">
    <property type="entry name" value="PA"/>
    <property type="match status" value="1"/>
</dbReference>
<dbReference type="InterPro" id="IPR036852">
    <property type="entry name" value="Peptidase_S8/S53_dom_sf"/>
</dbReference>
<feature type="domain" description="PA" evidence="11">
    <location>
        <begin position="500"/>
        <end position="591"/>
    </location>
</feature>
<reference evidence="14 15" key="1">
    <citation type="journal article" date="2009" name="Nature">
        <title>The Sorghum bicolor genome and the diversification of grasses.</title>
        <authorList>
            <person name="Paterson A.H."/>
            <person name="Bowers J.E."/>
            <person name="Bruggmann R."/>
            <person name="Dubchak I."/>
            <person name="Grimwood J."/>
            <person name="Gundlach H."/>
            <person name="Haberer G."/>
            <person name="Hellsten U."/>
            <person name="Mitros T."/>
            <person name="Poliakov A."/>
            <person name="Schmutz J."/>
            <person name="Spannagl M."/>
            <person name="Tang H."/>
            <person name="Wang X."/>
            <person name="Wicker T."/>
            <person name="Bharti A.K."/>
            <person name="Chapman J."/>
            <person name="Feltus F.A."/>
            <person name="Gowik U."/>
            <person name="Grigoriev I.V."/>
            <person name="Lyons E."/>
            <person name="Maher C.A."/>
            <person name="Martis M."/>
            <person name="Narechania A."/>
            <person name="Otillar R.P."/>
            <person name="Penning B.W."/>
            <person name="Salamov A.A."/>
            <person name="Wang Y."/>
            <person name="Zhang L."/>
            <person name="Carpita N.C."/>
            <person name="Freeling M."/>
            <person name="Gingle A.R."/>
            <person name="Hash C.T."/>
            <person name="Keller B."/>
            <person name="Klein P."/>
            <person name="Kresovich S."/>
            <person name="McCann M.C."/>
            <person name="Ming R."/>
            <person name="Peterson D.G."/>
            <person name="Mehboob-ur-Rahman"/>
            <person name="Ware D."/>
            <person name="Westhoff P."/>
            <person name="Mayer K.F."/>
            <person name="Messing J."/>
            <person name="Rokhsar D.S."/>
        </authorList>
    </citation>
    <scope>NUCLEOTIDE SEQUENCE [LARGE SCALE GENOMIC DNA]</scope>
    <source>
        <strain evidence="15">cv. BTx623</strain>
    </source>
</reference>
<dbReference type="EMBL" id="CM000763">
    <property type="protein sequence ID" value="OQU84580.1"/>
    <property type="molecule type" value="Genomic_DNA"/>
</dbReference>
<gene>
    <name evidence="14" type="ORF">SORBI_3004G081900</name>
</gene>
<feature type="active site" description="Charge relay system" evidence="7 8">
    <location>
        <position position="676"/>
    </location>
</feature>
<evidence type="ECO:0000313" key="14">
    <source>
        <dbReference type="EMBL" id="OQU84580.1"/>
    </source>
</evidence>
<evidence type="ECO:0000256" key="7">
    <source>
        <dbReference type="PIRSR" id="PIRSR615500-1"/>
    </source>
</evidence>
<feature type="domain" description="Inhibitor I9" evidence="12">
    <location>
        <begin position="137"/>
        <end position="231"/>
    </location>
</feature>
<evidence type="ECO:0000256" key="9">
    <source>
        <dbReference type="SAM" id="MobiDB-lite"/>
    </source>
</evidence>
<dbReference type="CDD" id="cd04852">
    <property type="entry name" value="Peptidases_S8_3"/>
    <property type="match status" value="1"/>
</dbReference>
<accession>A0A1Z5RLE9</accession>
<keyword evidence="15" id="KW-1185">Reference proteome</keyword>
<feature type="region of interest" description="Disordered" evidence="9">
    <location>
        <begin position="328"/>
        <end position="349"/>
    </location>
</feature>
<dbReference type="GO" id="GO:0006508">
    <property type="term" value="P:proteolysis"/>
    <property type="evidence" value="ECO:0007669"/>
    <property type="project" value="UniProtKB-KW"/>
</dbReference>
<proteinExistence type="inferred from homology"/>
<organism evidence="14 15">
    <name type="scientific">Sorghum bicolor</name>
    <name type="common">Sorghum</name>
    <name type="synonym">Sorghum vulgare</name>
    <dbReference type="NCBI Taxonomy" id="4558"/>
    <lineage>
        <taxon>Eukaryota</taxon>
        <taxon>Viridiplantae</taxon>
        <taxon>Streptophyta</taxon>
        <taxon>Embryophyta</taxon>
        <taxon>Tracheophyta</taxon>
        <taxon>Spermatophyta</taxon>
        <taxon>Magnoliopsida</taxon>
        <taxon>Liliopsida</taxon>
        <taxon>Poales</taxon>
        <taxon>Poaceae</taxon>
        <taxon>PACMAD clade</taxon>
        <taxon>Panicoideae</taxon>
        <taxon>Andropogonodae</taxon>
        <taxon>Andropogoneae</taxon>
        <taxon>Sorghinae</taxon>
        <taxon>Sorghum</taxon>
    </lineage>
</organism>
<dbReference type="InParanoid" id="A0A1Z5RLE9"/>
<evidence type="ECO:0000256" key="3">
    <source>
        <dbReference type="ARBA" id="ARBA00022729"/>
    </source>
</evidence>
<protein>
    <recommendedName>
        <fullName evidence="16">Subtilisin-like protease</fullName>
    </recommendedName>
</protein>
<dbReference type="Gene3D" id="3.30.70.80">
    <property type="entry name" value="Peptidase S8 propeptide/proteinase inhibitor I9"/>
    <property type="match status" value="1"/>
</dbReference>
<sequence length="890" mass="93215">MNQAFAARHGSKPRHIHPHARYVTNFHKIGGRIKSNQTAFAPFASASAAATAQNPPPSAPSRRPPEQPPPPASPRAYIKILLLVHCTTHPTPVDMAAAAATATARTMAMAMAPVVVLAALLCSLSLAAGGGGDEVSSYVVYLGQHAHGAALGTHGAEELLALERGAAEKHYDLLAGVAFGGDKEKAREAIFYSYTKHINGFAANLDAAAAAEIARQPGVISVFPNRGRKLHTTRSWQFLGLAGPGGVPRGTVWRKAKFGADTIIGNFDTGVWPESESFRDDGLGPVPSHWKGACDKGQDDKFHCNRKLIGARYFNKGYAAASGVLNASTNTPRDPGGHGTHTLSTAGGSPVPGASVFGFGNDTASGGSPRARVAAYRVCYPPVNGSECFDADILAAFDAAIHDGVHVLSLSLGGDPSDYFDDGIAIGAFHAVRRGISVVCSAGNSGPALGTASNLAPWLFTSGASTMDREFPSYIVYDRTKKAKGQSLSITTLPEKTSYPLIDSVKAAAANASTKDAQLCMIGALDPAKVKGKIVVCLRGINPRVAKGEAVKQAGGVGMVLANDVTTGNEIIADAHVLPATQIKYSDGLHLYSYLNSTKNPAGFITKPATVLGTKPAPFMAAFSSQGPNTITPEILKPDITAPGVSVIAAWTRANSPTDLAFDPRRVAFNSQSGTSMSCPHVSGVVGLLRTVHPQWSPAAIKSAIMTTAIEMDNKGELILNSSSRSSSPFGYGAGHIYPTRALNPGLVYDLGDKDYLDFLCALKYNATVMAMFNGAPYTCPTGEAPHRISDLNYPSITVVNVTSAGATARRRVKNVAKPSTYRAFVVEPAGVSVVVNPSVLKFSAKGEEKGFEVQFKVKDAALAKGYSFGALAWTNGVHFVRSPLVVKAA</sequence>
<evidence type="ECO:0000256" key="1">
    <source>
        <dbReference type="ARBA" id="ARBA00011073"/>
    </source>
</evidence>
<dbReference type="GO" id="GO:0005576">
    <property type="term" value="C:extracellular region"/>
    <property type="evidence" value="ECO:0000318"/>
    <property type="project" value="GO_Central"/>
</dbReference>
<dbReference type="InterPro" id="IPR003137">
    <property type="entry name" value="PA_domain"/>
</dbReference>
<keyword evidence="4 8" id="KW-0378">Hydrolase</keyword>
<dbReference type="Proteomes" id="UP000000768">
    <property type="component" value="Chromosome 4"/>
</dbReference>
<dbReference type="InterPro" id="IPR000209">
    <property type="entry name" value="Peptidase_S8/S53_dom"/>
</dbReference>
<dbReference type="InterPro" id="IPR023828">
    <property type="entry name" value="Peptidase_S8_Ser-AS"/>
</dbReference>
<evidence type="ECO:0000259" key="10">
    <source>
        <dbReference type="Pfam" id="PF00082"/>
    </source>
</evidence>
<dbReference type="PROSITE" id="PS00138">
    <property type="entry name" value="SUBTILASE_SER"/>
    <property type="match status" value="1"/>
</dbReference>
<evidence type="ECO:0000256" key="2">
    <source>
        <dbReference type="ARBA" id="ARBA00022670"/>
    </source>
</evidence>
<reference evidence="15" key="2">
    <citation type="journal article" date="2018" name="Plant J.">
        <title>The Sorghum bicolor reference genome: improved assembly, gene annotations, a transcriptome atlas, and signatures of genome organization.</title>
        <authorList>
            <person name="McCormick R.F."/>
            <person name="Truong S.K."/>
            <person name="Sreedasyam A."/>
            <person name="Jenkins J."/>
            <person name="Shu S."/>
            <person name="Sims D."/>
            <person name="Kennedy M."/>
            <person name="Amirebrahimi M."/>
            <person name="Weers B.D."/>
            <person name="McKinley B."/>
            <person name="Mattison A."/>
            <person name="Morishige D.T."/>
            <person name="Grimwood J."/>
            <person name="Schmutz J."/>
            <person name="Mullet J.E."/>
        </authorList>
    </citation>
    <scope>NUCLEOTIDE SEQUENCE [LARGE SCALE GENOMIC DNA]</scope>
    <source>
        <strain evidence="15">cv. BTx623</strain>
    </source>
</reference>
<keyword evidence="5 8" id="KW-0720">Serine protease</keyword>